<keyword evidence="6 11" id="KW-0547">Nucleotide-binding</keyword>
<dbReference type="InterPro" id="IPR011009">
    <property type="entry name" value="Kinase-like_dom_sf"/>
</dbReference>
<feature type="compositionally biased region" description="Polar residues" evidence="13">
    <location>
        <begin position="269"/>
        <end position="279"/>
    </location>
</feature>
<feature type="compositionally biased region" description="Low complexity" evidence="13">
    <location>
        <begin position="345"/>
        <end position="357"/>
    </location>
</feature>
<evidence type="ECO:0000256" key="2">
    <source>
        <dbReference type="ARBA" id="ARBA00022553"/>
    </source>
</evidence>
<feature type="binding site" evidence="11">
    <location>
        <position position="461"/>
    </location>
    <ligand>
        <name>ATP</name>
        <dbReference type="ChEBI" id="CHEBI:30616"/>
    </ligand>
</feature>
<comment type="catalytic activity">
    <reaction evidence="10">
        <text>L-seryl-[protein] + ATP = O-phospho-L-seryl-[protein] + ADP + H(+)</text>
        <dbReference type="Rhea" id="RHEA:17989"/>
        <dbReference type="Rhea" id="RHEA-COMP:9863"/>
        <dbReference type="Rhea" id="RHEA-COMP:11604"/>
        <dbReference type="ChEBI" id="CHEBI:15378"/>
        <dbReference type="ChEBI" id="CHEBI:29999"/>
        <dbReference type="ChEBI" id="CHEBI:30616"/>
        <dbReference type="ChEBI" id="CHEBI:83421"/>
        <dbReference type="ChEBI" id="CHEBI:456216"/>
        <dbReference type="EC" id="2.7.11.13"/>
    </reaction>
</comment>
<evidence type="ECO:0000259" key="14">
    <source>
        <dbReference type="PROSITE" id="PS50011"/>
    </source>
</evidence>
<dbReference type="GO" id="GO:0005524">
    <property type="term" value="F:ATP binding"/>
    <property type="evidence" value="ECO:0007669"/>
    <property type="project" value="UniProtKB-UniRule"/>
</dbReference>
<dbReference type="InterPro" id="IPR000961">
    <property type="entry name" value="AGC-kinase_C"/>
</dbReference>
<dbReference type="InterPro" id="IPR036274">
    <property type="entry name" value="HR1_rpt_sf"/>
</dbReference>
<proteinExistence type="predicted"/>
<dbReference type="FunFam" id="1.10.510.10:FF:000571">
    <property type="entry name" value="Maternal embryonic leucine zipper kinase"/>
    <property type="match status" value="1"/>
</dbReference>
<dbReference type="Gene3D" id="1.10.287.160">
    <property type="entry name" value="HR1 repeat"/>
    <property type="match status" value="1"/>
</dbReference>
<dbReference type="EMBL" id="OW240918">
    <property type="protein sequence ID" value="CAH2306916.1"/>
    <property type="molecule type" value="Genomic_DNA"/>
</dbReference>
<evidence type="ECO:0000256" key="6">
    <source>
        <dbReference type="ARBA" id="ARBA00022741"/>
    </source>
</evidence>
<name>A0AAD1SST2_PELCU</name>
<dbReference type="GO" id="GO:0032259">
    <property type="term" value="P:methylation"/>
    <property type="evidence" value="ECO:0007669"/>
    <property type="project" value="UniProtKB-KW"/>
</dbReference>
<dbReference type="SUPFAM" id="SSF46585">
    <property type="entry name" value="HR1 repeat"/>
    <property type="match status" value="1"/>
</dbReference>
<keyword evidence="3" id="KW-0489">Methyltransferase</keyword>
<dbReference type="GO" id="GO:0004697">
    <property type="term" value="F:diacylglycerol-dependent serine/threonine kinase activity"/>
    <property type="evidence" value="ECO:0007669"/>
    <property type="project" value="UniProtKB-EC"/>
</dbReference>
<evidence type="ECO:0000256" key="8">
    <source>
        <dbReference type="ARBA" id="ARBA00022840"/>
    </source>
</evidence>
<dbReference type="SMART" id="SM00220">
    <property type="entry name" value="S_TKc"/>
    <property type="match status" value="1"/>
</dbReference>
<gene>
    <name evidence="16" type="ORF">PECUL_23A047413</name>
</gene>
<reference evidence="16" key="1">
    <citation type="submission" date="2022-03" db="EMBL/GenBank/DDBJ databases">
        <authorList>
            <person name="Alioto T."/>
            <person name="Alioto T."/>
            <person name="Gomez Garrido J."/>
        </authorList>
    </citation>
    <scope>NUCLEOTIDE SEQUENCE</scope>
</reference>
<dbReference type="Gene3D" id="3.30.200.20">
    <property type="entry name" value="Phosphorylase Kinase, domain 1"/>
    <property type="match status" value="2"/>
</dbReference>
<evidence type="ECO:0000256" key="11">
    <source>
        <dbReference type="PROSITE-ProRule" id="PRU10141"/>
    </source>
</evidence>
<dbReference type="AlphaFoldDB" id="A0AAD1SST2"/>
<evidence type="ECO:0000256" key="5">
    <source>
        <dbReference type="ARBA" id="ARBA00022691"/>
    </source>
</evidence>
<evidence type="ECO:0000256" key="12">
    <source>
        <dbReference type="SAM" id="Coils"/>
    </source>
</evidence>
<dbReference type="Pfam" id="PF00433">
    <property type="entry name" value="Pkinase_C"/>
    <property type="match status" value="1"/>
</dbReference>
<sequence length="736" mass="81580">MSTPPTFVEPILLAVERIGYLFCGKLYSRELAYFPVNEPPELSCGPFPSTYISTTCLHIKAIHACLLTTAYLACKLTSPFTPSGTGPNRRLPLRAARRTGGTTPQTQAISAHMITFLELIEADLLADGAPCGGFSENTRTRRNKSDDVEQRAEERSVTSKTSVALEGDPSAHADNGNLTALQKQLEIELKVKRGAENMFLAYSKGPPENLKYLEALQEKLEDIENEIERLQALIDQENFINKDETTAPVPETDVTDVTLETPPIPSPTPSHGDQHQSSGHTERTDIPAQGETTAPVPETDVTDVTLETPPIPSPTPSHDDQHQSSGHTERTDIPAQGETTASVPETDVTDVTLETLLIPSPTPAHGDQHQSSGHTERTDIPAQDSGASNEYPCFNKLTSLSIISETTKEPDNSVLPASGNIEPECQLSLEDFDLRCVLGRGKFGKVFLAEHKDTEKIYALKALKKGDIVSTKKVHRLMSEKHIFQSVSSMRHPFLVNLFGCFQTTYHACFVMEYTPGGDLVTNVYNSNGALTEPRATFYAACVVLGLEYLHSQKIIHRDLKLENILVDKEGFAKITDFGISKEGIGYGERTTSHCGTLDYMAPEILKHESYTKAVDWWSLGVLIYTMLAGVTPFDGEDEFEKINNIINRRFSCPEFMSVLSVETIDVIEDEIDWDELLAKNVKPPFIPTIDGIEDVRNFDEYKSEDPILTPPNGTKELTEKEQEDFRDFDWIANWS</sequence>
<dbReference type="PROSITE" id="PS00107">
    <property type="entry name" value="PROTEIN_KINASE_ATP"/>
    <property type="match status" value="1"/>
</dbReference>
<dbReference type="InterPro" id="IPR008271">
    <property type="entry name" value="Ser/Thr_kinase_AS"/>
</dbReference>
<dbReference type="PANTHER" id="PTHR24351">
    <property type="entry name" value="RIBOSOMAL PROTEIN S6 KINASE"/>
    <property type="match status" value="1"/>
</dbReference>
<keyword evidence="7 16" id="KW-0418">Kinase</keyword>
<evidence type="ECO:0000256" key="1">
    <source>
        <dbReference type="ARBA" id="ARBA00022527"/>
    </source>
</evidence>
<feature type="compositionally biased region" description="Basic and acidic residues" evidence="13">
    <location>
        <begin position="143"/>
        <end position="157"/>
    </location>
</feature>
<evidence type="ECO:0000313" key="16">
    <source>
        <dbReference type="EMBL" id="CAH2306916.1"/>
    </source>
</evidence>
<dbReference type="Pfam" id="PF00069">
    <property type="entry name" value="Pkinase"/>
    <property type="match status" value="1"/>
</dbReference>
<dbReference type="InterPro" id="IPR018117">
    <property type="entry name" value="C5_DNA_meth_AS"/>
</dbReference>
<evidence type="ECO:0000313" key="17">
    <source>
        <dbReference type="Proteomes" id="UP001295444"/>
    </source>
</evidence>
<evidence type="ECO:0000256" key="7">
    <source>
        <dbReference type="ARBA" id="ARBA00022777"/>
    </source>
</evidence>
<evidence type="ECO:0000259" key="15">
    <source>
        <dbReference type="PROSITE" id="PS51285"/>
    </source>
</evidence>
<evidence type="ECO:0000256" key="9">
    <source>
        <dbReference type="ARBA" id="ARBA00047272"/>
    </source>
</evidence>
<dbReference type="FunFam" id="3.30.200.20:FF:000058">
    <property type="entry name" value="Putative serine/threonine-protein kinase N2"/>
    <property type="match status" value="1"/>
</dbReference>
<evidence type="ECO:0000256" key="10">
    <source>
        <dbReference type="ARBA" id="ARBA00047470"/>
    </source>
</evidence>
<dbReference type="Pfam" id="PF02185">
    <property type="entry name" value="HR1"/>
    <property type="match status" value="1"/>
</dbReference>
<dbReference type="Gene3D" id="1.10.510.10">
    <property type="entry name" value="Transferase(Phosphotransferase) domain 1"/>
    <property type="match status" value="1"/>
</dbReference>
<dbReference type="InterPro" id="IPR011072">
    <property type="entry name" value="HR1_rho-bd"/>
</dbReference>
<feature type="coiled-coil region" evidence="12">
    <location>
        <begin position="213"/>
        <end position="240"/>
    </location>
</feature>
<keyword evidence="2" id="KW-0597">Phosphoprotein</keyword>
<keyword evidence="12" id="KW-0175">Coiled coil</keyword>
<dbReference type="SUPFAM" id="SSF56112">
    <property type="entry name" value="Protein kinase-like (PK-like)"/>
    <property type="match status" value="1"/>
</dbReference>
<keyword evidence="17" id="KW-1185">Reference proteome</keyword>
<feature type="region of interest" description="Disordered" evidence="13">
    <location>
        <begin position="241"/>
        <end position="391"/>
    </location>
</feature>
<dbReference type="PROSITE" id="PS51285">
    <property type="entry name" value="AGC_KINASE_CTER"/>
    <property type="match status" value="1"/>
</dbReference>
<comment type="catalytic activity">
    <reaction evidence="9">
        <text>L-threonyl-[protein] + ATP = O-phospho-L-threonyl-[protein] + ADP + H(+)</text>
        <dbReference type="Rhea" id="RHEA:46608"/>
        <dbReference type="Rhea" id="RHEA-COMP:11060"/>
        <dbReference type="Rhea" id="RHEA-COMP:11605"/>
        <dbReference type="ChEBI" id="CHEBI:15378"/>
        <dbReference type="ChEBI" id="CHEBI:30013"/>
        <dbReference type="ChEBI" id="CHEBI:30616"/>
        <dbReference type="ChEBI" id="CHEBI:61977"/>
        <dbReference type="ChEBI" id="CHEBI:456216"/>
        <dbReference type="EC" id="2.7.11.13"/>
    </reaction>
</comment>
<dbReference type="Proteomes" id="UP001295444">
    <property type="component" value="Chromosome 07"/>
</dbReference>
<feature type="domain" description="Protein kinase" evidence="14">
    <location>
        <begin position="432"/>
        <end position="687"/>
    </location>
</feature>
<keyword evidence="4" id="KW-0808">Transferase</keyword>
<dbReference type="InterPro" id="IPR000719">
    <property type="entry name" value="Prot_kinase_dom"/>
</dbReference>
<dbReference type="InterPro" id="IPR017892">
    <property type="entry name" value="Pkinase_C"/>
</dbReference>
<dbReference type="GO" id="GO:0008168">
    <property type="term" value="F:methyltransferase activity"/>
    <property type="evidence" value="ECO:0007669"/>
    <property type="project" value="UniProtKB-KW"/>
</dbReference>
<organism evidence="16 17">
    <name type="scientific">Pelobates cultripes</name>
    <name type="common">Western spadefoot toad</name>
    <dbReference type="NCBI Taxonomy" id="61616"/>
    <lineage>
        <taxon>Eukaryota</taxon>
        <taxon>Metazoa</taxon>
        <taxon>Chordata</taxon>
        <taxon>Craniata</taxon>
        <taxon>Vertebrata</taxon>
        <taxon>Euteleostomi</taxon>
        <taxon>Amphibia</taxon>
        <taxon>Batrachia</taxon>
        <taxon>Anura</taxon>
        <taxon>Pelobatoidea</taxon>
        <taxon>Pelobatidae</taxon>
        <taxon>Pelobates</taxon>
    </lineage>
</organism>
<dbReference type="SMART" id="SM00133">
    <property type="entry name" value="S_TK_X"/>
    <property type="match status" value="1"/>
</dbReference>
<dbReference type="PROSITE" id="PS00108">
    <property type="entry name" value="PROTEIN_KINASE_ST"/>
    <property type="match status" value="1"/>
</dbReference>
<dbReference type="InterPro" id="IPR017441">
    <property type="entry name" value="Protein_kinase_ATP_BS"/>
</dbReference>
<keyword evidence="8 11" id="KW-0067">ATP-binding</keyword>
<feature type="compositionally biased region" description="Basic and acidic residues" evidence="13">
    <location>
        <begin position="317"/>
        <end position="332"/>
    </location>
</feature>
<dbReference type="PROSITE" id="PS50011">
    <property type="entry name" value="PROTEIN_KINASE_DOM"/>
    <property type="match status" value="1"/>
</dbReference>
<evidence type="ECO:0000256" key="3">
    <source>
        <dbReference type="ARBA" id="ARBA00022603"/>
    </source>
</evidence>
<evidence type="ECO:0000256" key="4">
    <source>
        <dbReference type="ARBA" id="ARBA00022679"/>
    </source>
</evidence>
<evidence type="ECO:0000256" key="13">
    <source>
        <dbReference type="SAM" id="MobiDB-lite"/>
    </source>
</evidence>
<feature type="domain" description="AGC-kinase C-terminal" evidence="15">
    <location>
        <begin position="670"/>
        <end position="736"/>
    </location>
</feature>
<dbReference type="PROSITE" id="PS00094">
    <property type="entry name" value="C5_MTASE_1"/>
    <property type="match status" value="1"/>
</dbReference>
<accession>A0AAD1SST2</accession>
<protein>
    <submittedName>
        <fullName evidence="16">Serine threonine- kinase N2</fullName>
    </submittedName>
</protein>
<keyword evidence="5" id="KW-0949">S-adenosyl-L-methionine</keyword>
<feature type="region of interest" description="Disordered" evidence="13">
    <location>
        <begin position="132"/>
        <end position="176"/>
    </location>
</feature>
<keyword evidence="1" id="KW-0723">Serine/threonine-protein kinase</keyword>